<evidence type="ECO:0000259" key="6">
    <source>
        <dbReference type="PROSITE" id="PS50110"/>
    </source>
</evidence>
<dbReference type="InterPro" id="IPR003661">
    <property type="entry name" value="HisK_dim/P_dom"/>
</dbReference>
<dbReference type="Pfam" id="PF00072">
    <property type="entry name" value="Response_reg"/>
    <property type="match status" value="1"/>
</dbReference>
<dbReference type="Pfam" id="PF02518">
    <property type="entry name" value="HATPase_c"/>
    <property type="match status" value="1"/>
</dbReference>
<dbReference type="InterPro" id="IPR005467">
    <property type="entry name" value="His_kinase_dom"/>
</dbReference>
<feature type="domain" description="Response regulatory" evidence="6">
    <location>
        <begin position="429"/>
        <end position="540"/>
    </location>
</feature>
<accession>A0ABT0RFA7</accession>
<sequence length="555" mass="60369">MTPRDRSESALILAPVGRDANIAAGMLREASISSVICPDLECLARELDDDVGFVLVAEEALVGRDLRKVARWIDEQPEWSDLPFVLLTHKGGGLERNPEAARLLDTLGNVTFVERPFHPTTLVSLAKAVLRARRRQYDARARLKELQQSEDRLRTANETLEGRVVERTREHELALAKLHEAQKLEMLGQLTGGVAHDFNNLLTPVIGNLDLLRRRLAPGDPSQRLIDAGLQAASRAATLVQRLLAFARRQDLMVRSVNVGALLDGMRDLIRRSIDPAIEVQITYPEDLPPARVDPNQLELAILNLAINARDAMPRGGALTISAEAEFGKSEGEADCVRILVSDTGMGMDEHTLARAVEPFFSTKGVGKGTGLGLSMVHGLAAQLGGSLELKSTPGHGTVAEMRLPVAAEPAREEERSTRPLIPAARRATILLVDDEELVRIGTSEMLTDLGYEVLEANSAAEALRLLRSGDEADLMITDYLMPGMNGAELIQHAAKLAPAMKAMLITGYSTLAEGPGASVPRLAKPFRQADLAEFVAELLQSQAPENVVQFRADR</sequence>
<dbReference type="SUPFAM" id="SSF47384">
    <property type="entry name" value="Homodimeric domain of signal transducing histidine kinase"/>
    <property type="match status" value="1"/>
</dbReference>
<evidence type="ECO:0000256" key="4">
    <source>
        <dbReference type="PROSITE-ProRule" id="PRU00169"/>
    </source>
</evidence>
<feature type="modified residue" description="4-aspartylphosphate" evidence="4">
    <location>
        <position position="479"/>
    </location>
</feature>
<evidence type="ECO:0000313" key="8">
    <source>
        <dbReference type="Proteomes" id="UP001165343"/>
    </source>
</evidence>
<dbReference type="PANTHER" id="PTHR43065:SF42">
    <property type="entry name" value="TWO-COMPONENT SENSOR PPRA"/>
    <property type="match status" value="1"/>
</dbReference>
<evidence type="ECO:0000313" key="7">
    <source>
        <dbReference type="EMBL" id="MCL6678975.1"/>
    </source>
</evidence>
<gene>
    <name evidence="7" type="ORF">LZ519_06540</name>
</gene>
<comment type="caution">
    <text evidence="7">The sequence shown here is derived from an EMBL/GenBank/DDBJ whole genome shotgun (WGS) entry which is preliminary data.</text>
</comment>
<evidence type="ECO:0000256" key="1">
    <source>
        <dbReference type="ARBA" id="ARBA00000085"/>
    </source>
</evidence>
<dbReference type="Gene3D" id="1.10.287.130">
    <property type="match status" value="1"/>
</dbReference>
<dbReference type="EMBL" id="JAMGBC010000001">
    <property type="protein sequence ID" value="MCL6678975.1"/>
    <property type="molecule type" value="Genomic_DNA"/>
</dbReference>
<proteinExistence type="predicted"/>
<dbReference type="InterPro" id="IPR011006">
    <property type="entry name" value="CheY-like_superfamily"/>
</dbReference>
<feature type="domain" description="Histidine kinase" evidence="5">
    <location>
        <begin position="193"/>
        <end position="408"/>
    </location>
</feature>
<dbReference type="SMART" id="SM00387">
    <property type="entry name" value="HATPase_c"/>
    <property type="match status" value="1"/>
</dbReference>
<organism evidence="7 8">
    <name type="scientific">Sphingomonas anseongensis</name>
    <dbReference type="NCBI Taxonomy" id="2908207"/>
    <lineage>
        <taxon>Bacteria</taxon>
        <taxon>Pseudomonadati</taxon>
        <taxon>Pseudomonadota</taxon>
        <taxon>Alphaproteobacteria</taxon>
        <taxon>Sphingomonadales</taxon>
        <taxon>Sphingomonadaceae</taxon>
        <taxon>Sphingomonas</taxon>
    </lineage>
</organism>
<dbReference type="SUPFAM" id="SSF52172">
    <property type="entry name" value="CheY-like"/>
    <property type="match status" value="2"/>
</dbReference>
<evidence type="ECO:0000256" key="3">
    <source>
        <dbReference type="ARBA" id="ARBA00022553"/>
    </source>
</evidence>
<dbReference type="PROSITE" id="PS50110">
    <property type="entry name" value="RESPONSE_REGULATORY"/>
    <property type="match status" value="1"/>
</dbReference>
<comment type="catalytic activity">
    <reaction evidence="1">
        <text>ATP + protein L-histidine = ADP + protein N-phospho-L-histidine.</text>
        <dbReference type="EC" id="2.7.13.3"/>
    </reaction>
</comment>
<dbReference type="EC" id="2.7.13.3" evidence="2"/>
<protein>
    <recommendedName>
        <fullName evidence="2">histidine kinase</fullName>
        <ecNumber evidence="2">2.7.13.3</ecNumber>
    </recommendedName>
</protein>
<keyword evidence="3 4" id="KW-0597">Phosphoprotein</keyword>
<dbReference type="InterPro" id="IPR036890">
    <property type="entry name" value="HATPase_C_sf"/>
</dbReference>
<evidence type="ECO:0000259" key="5">
    <source>
        <dbReference type="PROSITE" id="PS50109"/>
    </source>
</evidence>
<evidence type="ECO:0000256" key="2">
    <source>
        <dbReference type="ARBA" id="ARBA00012438"/>
    </source>
</evidence>
<dbReference type="SUPFAM" id="SSF55874">
    <property type="entry name" value="ATPase domain of HSP90 chaperone/DNA topoisomerase II/histidine kinase"/>
    <property type="match status" value="1"/>
</dbReference>
<reference evidence="7" key="1">
    <citation type="submission" date="2022-05" db="EMBL/GenBank/DDBJ databases">
        <authorList>
            <person name="Jo J.-H."/>
            <person name="Im W.-T."/>
        </authorList>
    </citation>
    <scope>NUCLEOTIDE SEQUENCE</scope>
    <source>
        <strain evidence="7">RG327</strain>
    </source>
</reference>
<dbReference type="SMART" id="SM00388">
    <property type="entry name" value="HisKA"/>
    <property type="match status" value="1"/>
</dbReference>
<dbReference type="RefSeq" id="WP_249867899.1">
    <property type="nucleotide sequence ID" value="NZ_JAMGBC010000001.1"/>
</dbReference>
<dbReference type="InterPro" id="IPR001789">
    <property type="entry name" value="Sig_transdc_resp-reg_receiver"/>
</dbReference>
<keyword evidence="8" id="KW-1185">Reference proteome</keyword>
<dbReference type="PANTHER" id="PTHR43065">
    <property type="entry name" value="SENSOR HISTIDINE KINASE"/>
    <property type="match status" value="1"/>
</dbReference>
<dbReference type="PRINTS" id="PR00344">
    <property type="entry name" value="BCTRLSENSOR"/>
</dbReference>
<name>A0ABT0RFA7_9SPHN</name>
<dbReference type="Gene3D" id="3.30.565.10">
    <property type="entry name" value="Histidine kinase-like ATPase, C-terminal domain"/>
    <property type="match status" value="1"/>
</dbReference>
<dbReference type="Pfam" id="PF00512">
    <property type="entry name" value="HisKA"/>
    <property type="match status" value="1"/>
</dbReference>
<dbReference type="InterPro" id="IPR003594">
    <property type="entry name" value="HATPase_dom"/>
</dbReference>
<dbReference type="Proteomes" id="UP001165343">
    <property type="component" value="Unassembled WGS sequence"/>
</dbReference>
<dbReference type="InterPro" id="IPR004358">
    <property type="entry name" value="Sig_transdc_His_kin-like_C"/>
</dbReference>
<dbReference type="SMART" id="SM00448">
    <property type="entry name" value="REC"/>
    <property type="match status" value="1"/>
</dbReference>
<dbReference type="Gene3D" id="3.40.50.2300">
    <property type="match status" value="1"/>
</dbReference>
<dbReference type="InterPro" id="IPR036097">
    <property type="entry name" value="HisK_dim/P_sf"/>
</dbReference>
<dbReference type="PROSITE" id="PS50109">
    <property type="entry name" value="HIS_KIN"/>
    <property type="match status" value="1"/>
</dbReference>